<dbReference type="InterPro" id="IPR001128">
    <property type="entry name" value="Cyt_P450"/>
</dbReference>
<feature type="signal peptide" evidence="8">
    <location>
        <begin position="1"/>
        <end position="18"/>
    </location>
</feature>
<dbReference type="HOGENOM" id="CLU_001570_26_9_1"/>
<dbReference type="PANTHER" id="PTHR47955">
    <property type="entry name" value="CYTOCHROME P450 FAMILY 71 PROTEIN"/>
    <property type="match status" value="1"/>
</dbReference>
<dbReference type="Gramene" id="Bra034238.1">
    <property type="protein sequence ID" value="Bra034238.1-P"/>
    <property type="gene ID" value="Bra034238"/>
</dbReference>
<comment type="cofactor">
    <cofactor evidence="1">
        <name>heme</name>
        <dbReference type="ChEBI" id="CHEBI:30413"/>
    </cofactor>
</comment>
<dbReference type="EnsemblPlants" id="Bra034238.1">
    <property type="protein sequence ID" value="Bra034238.1-P"/>
    <property type="gene ID" value="Bra034238"/>
</dbReference>
<evidence type="ECO:0008006" key="11">
    <source>
        <dbReference type="Google" id="ProtNLM"/>
    </source>
</evidence>
<proteinExistence type="inferred from homology"/>
<dbReference type="OMA" id="ERYCPLM"/>
<dbReference type="GO" id="GO:0005506">
    <property type="term" value="F:iron ion binding"/>
    <property type="evidence" value="ECO:0007669"/>
    <property type="project" value="InterPro"/>
</dbReference>
<dbReference type="SUPFAM" id="SSF48264">
    <property type="entry name" value="Cytochrome P450"/>
    <property type="match status" value="1"/>
</dbReference>
<evidence type="ECO:0000313" key="9">
    <source>
        <dbReference type="EnsemblPlants" id="Bra034238.1-P"/>
    </source>
</evidence>
<dbReference type="Gene3D" id="1.10.630.10">
    <property type="entry name" value="Cytochrome P450"/>
    <property type="match status" value="1"/>
</dbReference>
<dbReference type="eggNOG" id="KOG0156">
    <property type="taxonomic scope" value="Eukaryota"/>
</dbReference>
<keyword evidence="10" id="KW-1185">Reference proteome</keyword>
<evidence type="ECO:0000256" key="5">
    <source>
        <dbReference type="ARBA" id="ARBA00023002"/>
    </source>
</evidence>
<organism evidence="9 10">
    <name type="scientific">Brassica campestris</name>
    <name type="common">Field mustard</name>
    <dbReference type="NCBI Taxonomy" id="3711"/>
    <lineage>
        <taxon>Eukaryota</taxon>
        <taxon>Viridiplantae</taxon>
        <taxon>Streptophyta</taxon>
        <taxon>Embryophyta</taxon>
        <taxon>Tracheophyta</taxon>
        <taxon>Spermatophyta</taxon>
        <taxon>Magnoliopsida</taxon>
        <taxon>eudicotyledons</taxon>
        <taxon>Gunneridae</taxon>
        <taxon>Pentapetalae</taxon>
        <taxon>rosids</taxon>
        <taxon>malvids</taxon>
        <taxon>Brassicales</taxon>
        <taxon>Brassicaceae</taxon>
        <taxon>Brassiceae</taxon>
        <taxon>Brassica</taxon>
    </lineage>
</organism>
<evidence type="ECO:0000256" key="7">
    <source>
        <dbReference type="ARBA" id="ARBA00023033"/>
    </source>
</evidence>
<accession>M4EZJ5</accession>
<reference evidence="9 10" key="1">
    <citation type="journal article" date="2011" name="Nat. Genet.">
        <title>The genome of the mesopolyploid crop species Brassica rapa.</title>
        <authorList>
            <consortium name="Brassica rapa Genome Sequencing Project Consortium"/>
            <person name="Wang X."/>
            <person name="Wang H."/>
            <person name="Wang J."/>
            <person name="Sun R."/>
            <person name="Wu J."/>
            <person name="Liu S."/>
            <person name="Bai Y."/>
            <person name="Mun J.H."/>
            <person name="Bancroft I."/>
            <person name="Cheng F."/>
            <person name="Huang S."/>
            <person name="Li X."/>
            <person name="Hua W."/>
            <person name="Wang J."/>
            <person name="Wang X."/>
            <person name="Freeling M."/>
            <person name="Pires J.C."/>
            <person name="Paterson A.H."/>
            <person name="Chalhoub B."/>
            <person name="Wang B."/>
            <person name="Hayward A."/>
            <person name="Sharpe A.G."/>
            <person name="Park B.S."/>
            <person name="Weisshaar B."/>
            <person name="Liu B."/>
            <person name="Li B."/>
            <person name="Liu B."/>
            <person name="Tong C."/>
            <person name="Song C."/>
            <person name="Duran C."/>
            <person name="Peng C."/>
            <person name="Geng C."/>
            <person name="Koh C."/>
            <person name="Lin C."/>
            <person name="Edwards D."/>
            <person name="Mu D."/>
            <person name="Shen D."/>
            <person name="Soumpourou E."/>
            <person name="Li F."/>
            <person name="Fraser F."/>
            <person name="Conant G."/>
            <person name="Lassalle G."/>
            <person name="King G.J."/>
            <person name="Bonnema G."/>
            <person name="Tang H."/>
            <person name="Wang H."/>
            <person name="Belcram H."/>
            <person name="Zhou H."/>
            <person name="Hirakawa H."/>
            <person name="Abe H."/>
            <person name="Guo H."/>
            <person name="Wang H."/>
            <person name="Jin H."/>
            <person name="Parkin I.A."/>
            <person name="Batley J."/>
            <person name="Kim J.S."/>
            <person name="Just J."/>
            <person name="Li J."/>
            <person name="Xu J."/>
            <person name="Deng J."/>
            <person name="Kim J.A."/>
            <person name="Li J."/>
            <person name="Yu J."/>
            <person name="Meng J."/>
            <person name="Wang J."/>
            <person name="Min J."/>
            <person name="Poulain J."/>
            <person name="Wang J."/>
            <person name="Hatakeyama K."/>
            <person name="Wu K."/>
            <person name="Wang L."/>
            <person name="Fang L."/>
            <person name="Trick M."/>
            <person name="Links M.G."/>
            <person name="Zhao M."/>
            <person name="Jin M."/>
            <person name="Ramchiary N."/>
            <person name="Drou N."/>
            <person name="Berkman P.J."/>
            <person name="Cai Q."/>
            <person name="Huang Q."/>
            <person name="Li R."/>
            <person name="Tabata S."/>
            <person name="Cheng S."/>
            <person name="Zhang S."/>
            <person name="Zhang S."/>
            <person name="Huang S."/>
            <person name="Sato S."/>
            <person name="Sun S."/>
            <person name="Kwon S.J."/>
            <person name="Choi S.R."/>
            <person name="Lee T.H."/>
            <person name="Fan W."/>
            <person name="Zhao X."/>
            <person name="Tan X."/>
            <person name="Xu X."/>
            <person name="Wang Y."/>
            <person name="Qiu Y."/>
            <person name="Yin Y."/>
            <person name="Li Y."/>
            <person name="Du Y."/>
            <person name="Liao Y."/>
            <person name="Lim Y."/>
            <person name="Narusaka Y."/>
            <person name="Wang Y."/>
            <person name="Wang Z."/>
            <person name="Li Z."/>
            <person name="Wang Z."/>
            <person name="Xiong Z."/>
            <person name="Zhang Z."/>
        </authorList>
    </citation>
    <scope>NUCLEOTIDE SEQUENCE [LARGE SCALE GENOMIC DNA]</scope>
    <source>
        <strain evidence="9 10">cv. Chiifu-401-42</strain>
    </source>
</reference>
<keyword evidence="4" id="KW-0479">Metal-binding</keyword>
<dbReference type="GO" id="GO:0016705">
    <property type="term" value="F:oxidoreductase activity, acting on paired donors, with incorporation or reduction of molecular oxygen"/>
    <property type="evidence" value="ECO:0007669"/>
    <property type="project" value="InterPro"/>
</dbReference>
<evidence type="ECO:0000256" key="2">
    <source>
        <dbReference type="ARBA" id="ARBA00010617"/>
    </source>
</evidence>
<dbReference type="GO" id="GO:0004497">
    <property type="term" value="F:monooxygenase activity"/>
    <property type="evidence" value="ECO:0007669"/>
    <property type="project" value="UniProtKB-KW"/>
</dbReference>
<dbReference type="InterPro" id="IPR002401">
    <property type="entry name" value="Cyt_P450_E_grp-I"/>
</dbReference>
<keyword evidence="3" id="KW-0349">Heme</keyword>
<protein>
    <recommendedName>
        <fullName evidence="11">Cytochrome P450</fullName>
    </recommendedName>
</protein>
<evidence type="ECO:0000313" key="10">
    <source>
        <dbReference type="Proteomes" id="UP000011750"/>
    </source>
</evidence>
<dbReference type="PANTHER" id="PTHR47955:SF19">
    <property type="entry name" value="CYTOCHROME P450 71A9-LIKE ISOFORM X1"/>
    <property type="match status" value="1"/>
</dbReference>
<dbReference type="GO" id="GO:0020037">
    <property type="term" value="F:heme binding"/>
    <property type="evidence" value="ECO:0007669"/>
    <property type="project" value="InterPro"/>
</dbReference>
<comment type="similarity">
    <text evidence="2">Belongs to the cytochrome P450 family.</text>
</comment>
<keyword evidence="7" id="KW-0503">Monooxygenase</keyword>
<dbReference type="STRING" id="51351.M4EZJ5"/>
<evidence type="ECO:0000256" key="6">
    <source>
        <dbReference type="ARBA" id="ARBA00023004"/>
    </source>
</evidence>
<feature type="chain" id="PRO_5004052630" description="Cytochrome P450" evidence="8">
    <location>
        <begin position="19"/>
        <end position="148"/>
    </location>
</feature>
<evidence type="ECO:0000256" key="1">
    <source>
        <dbReference type="ARBA" id="ARBA00001971"/>
    </source>
</evidence>
<keyword evidence="8" id="KW-0732">Signal</keyword>
<dbReference type="Pfam" id="PF00067">
    <property type="entry name" value="p450"/>
    <property type="match status" value="1"/>
</dbReference>
<dbReference type="PRINTS" id="PR00463">
    <property type="entry name" value="EP450I"/>
</dbReference>
<reference evidence="9 10" key="2">
    <citation type="journal article" date="2018" name="Hortic Res">
        <title>Improved Brassica rapa reference genome by single-molecule sequencing and chromosome conformation capture technologies.</title>
        <authorList>
            <person name="Zhang L."/>
            <person name="Cai X."/>
            <person name="Wu J."/>
            <person name="Liu M."/>
            <person name="Grob S."/>
            <person name="Cheng F."/>
            <person name="Liang J."/>
            <person name="Cai C."/>
            <person name="Liu Z."/>
            <person name="Liu B."/>
            <person name="Wang F."/>
            <person name="Li S."/>
            <person name="Liu F."/>
            <person name="Li X."/>
            <person name="Cheng L."/>
            <person name="Yang W."/>
            <person name="Li M.H."/>
            <person name="Grossniklaus U."/>
            <person name="Zheng H."/>
            <person name="Wang X."/>
        </authorList>
    </citation>
    <scope>NUCLEOTIDE SEQUENCE [LARGE SCALE GENOMIC DNA]</scope>
    <source>
        <strain evidence="9 10">cv. Chiifu-401-42</strain>
    </source>
</reference>
<evidence type="ECO:0000256" key="4">
    <source>
        <dbReference type="ARBA" id="ARBA00022723"/>
    </source>
</evidence>
<dbReference type="InParanoid" id="M4EZJ5"/>
<dbReference type="InterPro" id="IPR036396">
    <property type="entry name" value="Cyt_P450_sf"/>
</dbReference>
<reference evidence="9" key="3">
    <citation type="submission" date="2023-03" db="UniProtKB">
        <authorList>
            <consortium name="EnsemblPlants"/>
        </authorList>
    </citation>
    <scope>IDENTIFICATION</scope>
    <source>
        <strain evidence="9">cv. Chiifu-401-42</strain>
    </source>
</reference>
<dbReference type="Proteomes" id="UP000011750">
    <property type="component" value="Chromosome A01"/>
</dbReference>
<name>M4EZJ5_BRACM</name>
<sequence length="148" mass="16929">MATIWFLSVVFLTCLLLAALKRKKQQRGPPSPPGFPIIGNLHQLGDLPHQSLWRLSKKYGPVMFLRLGRVPTVVVSSSETAKQALKTQYIHCCSRPSLEGPRALSYNYLDIAFSPFDDYWKELRRICVQELFSAKRVHSIQPIKEEEC</sequence>
<dbReference type="AlphaFoldDB" id="M4EZJ5"/>
<evidence type="ECO:0000256" key="8">
    <source>
        <dbReference type="SAM" id="SignalP"/>
    </source>
</evidence>
<keyword evidence="6" id="KW-0408">Iron</keyword>
<evidence type="ECO:0000256" key="3">
    <source>
        <dbReference type="ARBA" id="ARBA00022617"/>
    </source>
</evidence>
<keyword evidence="5" id="KW-0560">Oxidoreductase</keyword>